<dbReference type="InterPro" id="IPR007278">
    <property type="entry name" value="DUF397"/>
</dbReference>
<comment type="caution">
    <text evidence="2">The sequence shown here is derived from an EMBL/GenBank/DDBJ whole genome shotgun (WGS) entry which is preliminary data.</text>
</comment>
<organism evidence="2">
    <name type="scientific">Streptomyces sp. SID12501</name>
    <dbReference type="NCBI Taxonomy" id="2706042"/>
    <lineage>
        <taxon>Bacteria</taxon>
        <taxon>Bacillati</taxon>
        <taxon>Actinomycetota</taxon>
        <taxon>Actinomycetes</taxon>
        <taxon>Kitasatosporales</taxon>
        <taxon>Streptomycetaceae</taxon>
        <taxon>Streptomyces</taxon>
    </lineage>
</organism>
<name>A0A6B3BNJ0_9ACTN</name>
<evidence type="ECO:0000313" key="2">
    <source>
        <dbReference type="EMBL" id="NEC85193.1"/>
    </source>
</evidence>
<gene>
    <name evidence="2" type="ORF">G3I71_04810</name>
</gene>
<sequence>MTEVVGPFLKSSYSGTQSNCVEVAPTATGGRAVRDSKDQTGPMLTFAPGDWQAFIAGAKPGVFGHSARG</sequence>
<dbReference type="Pfam" id="PF04149">
    <property type="entry name" value="DUF397"/>
    <property type="match status" value="1"/>
</dbReference>
<feature type="domain" description="DUF397" evidence="1">
    <location>
        <begin position="9"/>
        <end position="59"/>
    </location>
</feature>
<protein>
    <submittedName>
        <fullName evidence="2">DUF397 domain-containing protein</fullName>
    </submittedName>
</protein>
<evidence type="ECO:0000259" key="1">
    <source>
        <dbReference type="Pfam" id="PF04149"/>
    </source>
</evidence>
<proteinExistence type="predicted"/>
<dbReference type="AlphaFoldDB" id="A0A6B3BNJ0"/>
<accession>A0A6B3BNJ0</accession>
<dbReference type="RefSeq" id="WP_164312638.1">
    <property type="nucleotide sequence ID" value="NZ_JAAGLU010000003.1"/>
</dbReference>
<reference evidence="2" key="1">
    <citation type="submission" date="2020-01" db="EMBL/GenBank/DDBJ databases">
        <title>Insect and environment-associated Actinomycetes.</title>
        <authorList>
            <person name="Currrie C."/>
            <person name="Chevrette M."/>
            <person name="Carlson C."/>
            <person name="Stubbendieck R."/>
            <person name="Wendt-Pienkowski E."/>
        </authorList>
    </citation>
    <scope>NUCLEOTIDE SEQUENCE</scope>
    <source>
        <strain evidence="2">SID12501</strain>
    </source>
</reference>
<dbReference type="EMBL" id="JAAGLU010000003">
    <property type="protein sequence ID" value="NEC85193.1"/>
    <property type="molecule type" value="Genomic_DNA"/>
</dbReference>